<evidence type="ECO:0000313" key="1">
    <source>
        <dbReference type="EMBL" id="TMS05153.1"/>
    </source>
</evidence>
<protein>
    <submittedName>
        <fullName evidence="1">Uncharacterized protein</fullName>
    </submittedName>
</protein>
<sequence>MSCCHGSQPQEVRPGTARVLVTELSGSGHINPTPAMKPCEDSEADVELYLSPEKLELLCGTRDLSHVTSLEICVDTQENTLGNFGAYLPRLEQLRMNNSVIMSVRDLGTTLSHLQALWMPRCFLQDLDGISTFSSLKELYVSYNNVSDLSQVGMLENLQLIDLEGNDVDDLVQVQYLGLCGKLHTLTLEGNPVCIRPIPTAIQTQDYSYRAAVRELVPQLRYLDNFRVEEDGRSCSSTMGEDWAILQNSIRDCNSSQAATEDEDTADGACPYGRPASARRPASSHSSVRSLSSAGSRPHTGSRPMSVTRSGVLSPSGSRPGSADSDLATVEAETSTLTHGAGKILFCGNPVQAIRARREKLRTAPSKSTFTPRDLPIHVPEHTYDLEESDVRERVDVLAELRAWREQHSRRLRAIETERLPQILAIQHSDEAEEEDDDDEEEEEGSDGVSSDNSEEEHGEEKHRNSLDTASPDSSFHSLSPDLHQREAFSPDVARLFLSPDTTLSPSPPLSATPATGNRKPPGIRARRLRLSQTNSEHLPDFSKVGQPPETGITVGGTNLTLQRDQLLTRTDVLPLSAHIPLPPPTNALVVAEMDLSGLQSGRKHLQSPQMSKLQDRPVITRPHTARAALQKHHHHHILQPCRGSSHPD</sequence>
<organism evidence="1 2">
    <name type="scientific">Larimichthys crocea</name>
    <name type="common">Large yellow croaker</name>
    <name type="synonym">Pseudosciaena crocea</name>
    <dbReference type="NCBI Taxonomy" id="215358"/>
    <lineage>
        <taxon>Eukaryota</taxon>
        <taxon>Metazoa</taxon>
        <taxon>Chordata</taxon>
        <taxon>Craniata</taxon>
        <taxon>Vertebrata</taxon>
        <taxon>Euteleostomi</taxon>
        <taxon>Actinopterygii</taxon>
        <taxon>Neopterygii</taxon>
        <taxon>Teleostei</taxon>
        <taxon>Neoteleostei</taxon>
        <taxon>Acanthomorphata</taxon>
        <taxon>Eupercaria</taxon>
        <taxon>Sciaenidae</taxon>
        <taxon>Larimichthys</taxon>
    </lineage>
</organism>
<evidence type="ECO:0000313" key="2">
    <source>
        <dbReference type="Proteomes" id="UP000793456"/>
    </source>
</evidence>
<dbReference type="EMBL" id="CM011693">
    <property type="protein sequence ID" value="TMS05153.1"/>
    <property type="molecule type" value="Genomic_DNA"/>
</dbReference>
<gene>
    <name evidence="1" type="ORF">E3U43_004403</name>
</gene>
<accession>A0ACD3QF40</accession>
<name>A0ACD3QF40_LARCR</name>
<keyword evidence="2" id="KW-1185">Reference proteome</keyword>
<proteinExistence type="predicted"/>
<reference evidence="1" key="1">
    <citation type="submission" date="2018-11" db="EMBL/GenBank/DDBJ databases">
        <title>The sequence and de novo assembly of Larimichthys crocea genome using PacBio and Hi-C technologies.</title>
        <authorList>
            <person name="Xu P."/>
            <person name="Chen B."/>
            <person name="Zhou Z."/>
            <person name="Ke Q."/>
            <person name="Wu Y."/>
            <person name="Bai H."/>
            <person name="Pu F."/>
        </authorList>
    </citation>
    <scope>NUCLEOTIDE SEQUENCE</scope>
    <source>
        <tissue evidence="1">Muscle</tissue>
    </source>
</reference>
<comment type="caution">
    <text evidence="1">The sequence shown here is derived from an EMBL/GenBank/DDBJ whole genome shotgun (WGS) entry which is preliminary data.</text>
</comment>
<dbReference type="Proteomes" id="UP000793456">
    <property type="component" value="Chromosome XX"/>
</dbReference>